<organism evidence="2 3">
    <name type="scientific">Gossypium hirsutum</name>
    <name type="common">Upland cotton</name>
    <name type="synonym">Gossypium mexicanum</name>
    <dbReference type="NCBI Taxonomy" id="3635"/>
    <lineage>
        <taxon>Eukaryota</taxon>
        <taxon>Viridiplantae</taxon>
        <taxon>Streptophyta</taxon>
        <taxon>Embryophyta</taxon>
        <taxon>Tracheophyta</taxon>
        <taxon>Spermatophyta</taxon>
        <taxon>Magnoliopsida</taxon>
        <taxon>eudicotyledons</taxon>
        <taxon>Gunneridae</taxon>
        <taxon>Pentapetalae</taxon>
        <taxon>rosids</taxon>
        <taxon>malvids</taxon>
        <taxon>Malvales</taxon>
        <taxon>Malvaceae</taxon>
        <taxon>Malvoideae</taxon>
        <taxon>Gossypium</taxon>
    </lineage>
</organism>
<reference evidence="3" key="2">
    <citation type="submission" date="2025-08" db="UniProtKB">
        <authorList>
            <consortium name="RefSeq"/>
        </authorList>
    </citation>
    <scope>IDENTIFICATION</scope>
</reference>
<dbReference type="RefSeq" id="XP_040950230.1">
    <property type="nucleotide sequence ID" value="XM_041094296.1"/>
</dbReference>
<dbReference type="Proteomes" id="UP000818029">
    <property type="component" value="Chromosome A03"/>
</dbReference>
<dbReference type="InterPro" id="IPR005162">
    <property type="entry name" value="Retrotrans_gag_dom"/>
</dbReference>
<dbReference type="PANTHER" id="PTHR34482">
    <property type="entry name" value="DNA DAMAGE-INDUCIBLE PROTEIN 1-LIKE"/>
    <property type="match status" value="1"/>
</dbReference>
<evidence type="ECO:0000259" key="1">
    <source>
        <dbReference type="Pfam" id="PF03732"/>
    </source>
</evidence>
<evidence type="ECO:0000313" key="2">
    <source>
        <dbReference type="Proteomes" id="UP000818029"/>
    </source>
</evidence>
<sequence length="208" mass="24180">MLRILERVAGLNTGSKGRRSVTERLRSNKAKLFRGVTEVAPNVVGYCVWSTERIVDDLNCTLEHKLKGAVSLLSDEAYQWWLTVKEGTQPDRLSWEFFKSDFQGKYVGACYIDARRCEFLNVTQGDRSVAEYEAKFLRLSHYTRGMVASEYERCVRFEEGLWDNLRVLIAPQREQEFSILVEKAKIAKKVKCAERQNRDREMGKNKRI</sequence>
<evidence type="ECO:0000313" key="3">
    <source>
        <dbReference type="RefSeq" id="XP_040950230.1"/>
    </source>
</evidence>
<reference evidence="2" key="1">
    <citation type="journal article" date="2020" name="Nat. Genet.">
        <title>Genomic diversifications of five Gossypium allopolyploid species and their impact on cotton improvement.</title>
        <authorList>
            <person name="Chen Z.J."/>
            <person name="Sreedasyam A."/>
            <person name="Ando A."/>
            <person name="Song Q."/>
            <person name="De Santiago L.M."/>
            <person name="Hulse-Kemp A.M."/>
            <person name="Ding M."/>
            <person name="Ye W."/>
            <person name="Kirkbride R.C."/>
            <person name="Jenkins J."/>
            <person name="Plott C."/>
            <person name="Lovell J."/>
            <person name="Lin Y.M."/>
            <person name="Vaughn R."/>
            <person name="Liu B."/>
            <person name="Simpson S."/>
            <person name="Scheffler B.E."/>
            <person name="Wen L."/>
            <person name="Saski C.A."/>
            <person name="Grover C.E."/>
            <person name="Hu G."/>
            <person name="Conover J.L."/>
            <person name="Carlson J.W."/>
            <person name="Shu S."/>
            <person name="Boston L.B."/>
            <person name="Williams M."/>
            <person name="Peterson D.G."/>
            <person name="McGee K."/>
            <person name="Jones D.C."/>
            <person name="Wendel J.F."/>
            <person name="Stelly D.M."/>
            <person name="Grimwood J."/>
            <person name="Schmutz J."/>
        </authorList>
    </citation>
    <scope>NUCLEOTIDE SEQUENCE [LARGE SCALE GENOMIC DNA]</scope>
    <source>
        <strain evidence="2">cv. TM-1</strain>
    </source>
</reference>
<protein>
    <recommendedName>
        <fullName evidence="1">Retrotransposon gag domain-containing protein</fullName>
    </recommendedName>
</protein>
<gene>
    <name evidence="3" type="primary">LOC121217837</name>
</gene>
<feature type="domain" description="Retrotransposon gag" evidence="1">
    <location>
        <begin position="69"/>
        <end position="162"/>
    </location>
</feature>
<name>A0ABM3A5V1_GOSHI</name>
<keyword evidence="2" id="KW-1185">Reference proteome</keyword>
<dbReference type="PANTHER" id="PTHR34482:SF36">
    <property type="entry name" value="RETROTRANSPOSON GAG DOMAIN-CONTAINING PROTEIN"/>
    <property type="match status" value="1"/>
</dbReference>
<dbReference type="GeneID" id="121217837"/>
<accession>A0ABM3A5V1</accession>
<dbReference type="Pfam" id="PF03732">
    <property type="entry name" value="Retrotrans_gag"/>
    <property type="match status" value="1"/>
</dbReference>
<proteinExistence type="predicted"/>